<accession>A0A4R4Z6M1</accession>
<proteinExistence type="predicted"/>
<dbReference type="EMBL" id="SMKQ01000016">
    <property type="protein sequence ID" value="TDD52619.1"/>
    <property type="molecule type" value="Genomic_DNA"/>
</dbReference>
<dbReference type="OrthoDB" id="3530622at2"/>
<gene>
    <name evidence="1" type="ORF">E1286_08870</name>
</gene>
<keyword evidence="2" id="KW-1185">Reference proteome</keyword>
<dbReference type="AlphaFoldDB" id="A0A4R4Z6M1"/>
<dbReference type="RefSeq" id="WP_132610569.1">
    <property type="nucleotide sequence ID" value="NZ_SMKQ01000016.1"/>
</dbReference>
<dbReference type="Proteomes" id="UP000295302">
    <property type="component" value="Unassembled WGS sequence"/>
</dbReference>
<reference evidence="1 2" key="1">
    <citation type="submission" date="2019-03" db="EMBL/GenBank/DDBJ databases">
        <title>Draft genome sequences of novel Actinobacteria.</title>
        <authorList>
            <person name="Sahin N."/>
            <person name="Ay H."/>
            <person name="Saygin H."/>
        </authorList>
    </citation>
    <scope>NUCLEOTIDE SEQUENCE [LARGE SCALE GENOMIC DNA]</scope>
    <source>
        <strain evidence="1 2">CH32</strain>
    </source>
</reference>
<sequence>MDSWTVERHLDGKPTEVVGLYHRFIELAEGCGSFDYAVSKSAIVLKGSRRGFAGVVPGAAGLKGFFDLRREVSDRRISRCEPYTKRLFVAQWSAVSAGDLDDEFAGLLREAYAVGQGVHLEGPPLR</sequence>
<organism evidence="1 2">
    <name type="scientific">Nonomuraea terrae</name>
    <dbReference type="NCBI Taxonomy" id="2530383"/>
    <lineage>
        <taxon>Bacteria</taxon>
        <taxon>Bacillati</taxon>
        <taxon>Actinomycetota</taxon>
        <taxon>Actinomycetes</taxon>
        <taxon>Streptosporangiales</taxon>
        <taxon>Streptosporangiaceae</taxon>
        <taxon>Nonomuraea</taxon>
    </lineage>
</organism>
<evidence type="ECO:0000313" key="2">
    <source>
        <dbReference type="Proteomes" id="UP000295302"/>
    </source>
</evidence>
<protein>
    <recommendedName>
        <fullName evidence="3">DUF5655 domain-containing protein</fullName>
    </recommendedName>
</protein>
<evidence type="ECO:0000313" key="1">
    <source>
        <dbReference type="EMBL" id="TDD52619.1"/>
    </source>
</evidence>
<name>A0A4R4Z6M1_9ACTN</name>
<evidence type="ECO:0008006" key="3">
    <source>
        <dbReference type="Google" id="ProtNLM"/>
    </source>
</evidence>
<comment type="caution">
    <text evidence="1">The sequence shown here is derived from an EMBL/GenBank/DDBJ whole genome shotgun (WGS) entry which is preliminary data.</text>
</comment>